<evidence type="ECO:0000313" key="2">
    <source>
        <dbReference type="EMBL" id="MEW2367697.1"/>
    </source>
</evidence>
<dbReference type="Gene3D" id="1.10.600.10">
    <property type="entry name" value="Farnesyl Diphosphate Synthase"/>
    <property type="match status" value="1"/>
</dbReference>
<feature type="region of interest" description="Disordered" evidence="1">
    <location>
        <begin position="243"/>
        <end position="264"/>
    </location>
</feature>
<comment type="caution">
    <text evidence="2">The sequence shown here is derived from an EMBL/GenBank/DDBJ whole genome shotgun (WGS) entry which is preliminary data.</text>
</comment>
<keyword evidence="3" id="KW-1185">Reference proteome</keyword>
<dbReference type="SUPFAM" id="SSF48576">
    <property type="entry name" value="Terpenoid synthases"/>
    <property type="match status" value="1"/>
</dbReference>
<dbReference type="Proteomes" id="UP001553843">
    <property type="component" value="Unassembled WGS sequence"/>
</dbReference>
<proteinExistence type="predicted"/>
<dbReference type="InterPro" id="IPR044844">
    <property type="entry name" value="Trans_IPPS_euk-type"/>
</dbReference>
<name>A0ABV3MAH7_9ACTN</name>
<dbReference type="Pfam" id="PF00494">
    <property type="entry name" value="SQS_PSY"/>
    <property type="match status" value="1"/>
</dbReference>
<gene>
    <name evidence="2" type="ORF">AB0887_37970</name>
</gene>
<organism evidence="2 3">
    <name type="scientific">Streptomyces huasconensis</name>
    <dbReference type="NCBI Taxonomy" id="1854574"/>
    <lineage>
        <taxon>Bacteria</taxon>
        <taxon>Bacillati</taxon>
        <taxon>Actinomycetota</taxon>
        <taxon>Actinomycetes</taxon>
        <taxon>Kitasatosporales</taxon>
        <taxon>Streptomycetaceae</taxon>
        <taxon>Streptomyces</taxon>
    </lineage>
</organism>
<evidence type="ECO:0000256" key="1">
    <source>
        <dbReference type="SAM" id="MobiDB-lite"/>
    </source>
</evidence>
<accession>A0ABV3MAH7</accession>
<dbReference type="PANTHER" id="PTHR11626">
    <property type="entry name" value="FARNESYL-DIPHOSPHATE FARNESYLTRANSFERASE"/>
    <property type="match status" value="1"/>
</dbReference>
<protein>
    <submittedName>
        <fullName evidence="2">Squalene/phytoene synthase family protein</fullName>
    </submittedName>
</protein>
<evidence type="ECO:0000313" key="3">
    <source>
        <dbReference type="Proteomes" id="UP001553843"/>
    </source>
</evidence>
<dbReference type="RefSeq" id="WP_359783663.1">
    <property type="nucleotide sequence ID" value="NZ_JBEYRR010000017.1"/>
</dbReference>
<sequence length="264" mass="29156">MSLLAEAHGVVRAYSTTWYEPVTAMPPGLSEATTSAYLCMRAIDEIEDHPELEGSTKAGLLEATSRTLQSRFSGADFAAAYRAHTSVLPEVSLRIGDWAVLAPPAIAPRVLETFAAMAERMADWARDGFRVESRQDLDRYTYAVSGTLVLMLSDLWAWHDGTRTNRTHGIGYGRALQAANILIDRTSDVDRGVDFWPTGWQTENMLSYVRTELTLAEQYVDALPEGPARTFCAPALERYQRAVETQPWASPNTPQAPTNGETPT</sequence>
<dbReference type="InterPro" id="IPR002060">
    <property type="entry name" value="Squ/phyt_synthse"/>
</dbReference>
<dbReference type="PANTHER" id="PTHR11626:SF2">
    <property type="entry name" value="SQUALENE SYNTHASE"/>
    <property type="match status" value="1"/>
</dbReference>
<dbReference type="EMBL" id="JBEYRS010000030">
    <property type="protein sequence ID" value="MEW2367697.1"/>
    <property type="molecule type" value="Genomic_DNA"/>
</dbReference>
<dbReference type="InterPro" id="IPR008949">
    <property type="entry name" value="Isoprenoid_synthase_dom_sf"/>
</dbReference>
<feature type="compositionally biased region" description="Polar residues" evidence="1">
    <location>
        <begin position="247"/>
        <end position="264"/>
    </location>
</feature>
<reference evidence="2 3" key="1">
    <citation type="submission" date="2024-06" db="EMBL/GenBank/DDBJ databases">
        <title>The Natural Products Discovery Center: Release of the First 8490 Sequenced Strains for Exploring Actinobacteria Biosynthetic Diversity.</title>
        <authorList>
            <person name="Kalkreuter E."/>
            <person name="Kautsar S.A."/>
            <person name="Yang D."/>
            <person name="Bader C.D."/>
            <person name="Teijaro C.N."/>
            <person name="Fluegel L."/>
            <person name="Davis C.M."/>
            <person name="Simpson J.R."/>
            <person name="Lauterbach L."/>
            <person name="Steele A.D."/>
            <person name="Gui C."/>
            <person name="Meng S."/>
            <person name="Li G."/>
            <person name="Viehrig K."/>
            <person name="Ye F."/>
            <person name="Su P."/>
            <person name="Kiefer A.F."/>
            <person name="Nichols A."/>
            <person name="Cepeda A.J."/>
            <person name="Yan W."/>
            <person name="Fan B."/>
            <person name="Jiang Y."/>
            <person name="Adhikari A."/>
            <person name="Zheng C.-J."/>
            <person name="Schuster L."/>
            <person name="Cowan T.M."/>
            <person name="Smanski M.J."/>
            <person name="Chevrette M.G."/>
            <person name="De Carvalho L.P.S."/>
            <person name="Shen B."/>
        </authorList>
    </citation>
    <scope>NUCLEOTIDE SEQUENCE [LARGE SCALE GENOMIC DNA]</scope>
    <source>
        <strain evidence="2 3">NPDC047833</strain>
    </source>
</reference>